<keyword evidence="2" id="KW-0456">Lyase</keyword>
<dbReference type="CDD" id="cd06661">
    <property type="entry name" value="GGCT_like"/>
    <property type="match status" value="1"/>
</dbReference>
<dbReference type="GO" id="GO:0003839">
    <property type="term" value="F:gamma-glutamylcyclotransferase activity"/>
    <property type="evidence" value="ECO:0007669"/>
    <property type="project" value="UniProtKB-EC"/>
</dbReference>
<proteinExistence type="predicted"/>
<dbReference type="AlphaFoldDB" id="A0A5N4A4W1"/>
<dbReference type="Gene3D" id="3.10.490.10">
    <property type="entry name" value="Gamma-glutamyl cyclotransferase-like"/>
    <property type="match status" value="1"/>
</dbReference>
<dbReference type="InParanoid" id="A0A5N4A4W1"/>
<evidence type="ECO:0000256" key="1">
    <source>
        <dbReference type="ARBA" id="ARBA00012346"/>
    </source>
</evidence>
<dbReference type="InterPro" id="IPR036568">
    <property type="entry name" value="GGCT-like_sf"/>
</dbReference>
<reference evidence="4 5" key="1">
    <citation type="journal article" date="2018" name="Elife">
        <title>Firefly genomes illuminate parallel origins of bioluminescence in beetles.</title>
        <authorList>
            <person name="Fallon T.R."/>
            <person name="Lower S.E."/>
            <person name="Chang C.H."/>
            <person name="Bessho-Uehara M."/>
            <person name="Martin G.J."/>
            <person name="Bewick A.J."/>
            <person name="Behringer M."/>
            <person name="Debat H.J."/>
            <person name="Wong I."/>
            <person name="Day J.C."/>
            <person name="Suvorov A."/>
            <person name="Silva C.J."/>
            <person name="Stanger-Hall K.F."/>
            <person name="Hall D.W."/>
            <person name="Schmitz R.J."/>
            <person name="Nelson D.R."/>
            <person name="Lewis S.M."/>
            <person name="Shigenobu S."/>
            <person name="Bybee S.M."/>
            <person name="Larracuente A.M."/>
            <person name="Oba Y."/>
            <person name="Weng J.K."/>
        </authorList>
    </citation>
    <scope>NUCLEOTIDE SEQUENCE [LARGE SCALE GENOMIC DNA]</scope>
    <source>
        <strain evidence="4">1611_PpyrPB1</strain>
        <tissue evidence="4">Whole body</tissue>
    </source>
</reference>
<organism evidence="4 5">
    <name type="scientific">Photinus pyralis</name>
    <name type="common">Common eastern firefly</name>
    <name type="synonym">Lampyris pyralis</name>
    <dbReference type="NCBI Taxonomy" id="7054"/>
    <lineage>
        <taxon>Eukaryota</taxon>
        <taxon>Metazoa</taxon>
        <taxon>Ecdysozoa</taxon>
        <taxon>Arthropoda</taxon>
        <taxon>Hexapoda</taxon>
        <taxon>Insecta</taxon>
        <taxon>Pterygota</taxon>
        <taxon>Neoptera</taxon>
        <taxon>Endopterygota</taxon>
        <taxon>Coleoptera</taxon>
        <taxon>Polyphaga</taxon>
        <taxon>Elateriformia</taxon>
        <taxon>Elateroidea</taxon>
        <taxon>Lampyridae</taxon>
        <taxon>Lampyrinae</taxon>
        <taxon>Photinus</taxon>
    </lineage>
</organism>
<evidence type="ECO:0000313" key="5">
    <source>
        <dbReference type="Proteomes" id="UP000327044"/>
    </source>
</evidence>
<sequence length="208" mass="24086">MCEAKRCYYFAYGSNLLQTRMHVNVDSATRAGCGKLMVSFQPKANRYNKKVIQNYRLDFFRYSKRWHGCSATIVPHNGYEVWGAIWEIDVQQLSSLDLYVSAIFQFQVSDTLHFSQEGVHQNIYFRFNAPIFLPDGSTKTCYVYQQVAEPSTHYKLTQFPADRQPSYVYKDVIVRGAAEAKLPEVYQELLRGILCNDYKGSVDLQLIE</sequence>
<comment type="caution">
    <text evidence="4">The sequence shown here is derived from an EMBL/GenBank/DDBJ whole genome shotgun (WGS) entry which is preliminary data.</text>
</comment>
<dbReference type="InterPro" id="IPR013024">
    <property type="entry name" value="GGCT-like"/>
</dbReference>
<keyword evidence="5" id="KW-1185">Reference proteome</keyword>
<feature type="binding site" evidence="3">
    <location>
        <position position="169"/>
    </location>
    <ligand>
        <name>substrate</name>
    </ligand>
</feature>
<accession>A0A5N4A4W1</accession>
<dbReference type="FunCoup" id="A0A5N4A4W1">
    <property type="interactions" value="41"/>
</dbReference>
<dbReference type="EC" id="4.3.2.9" evidence="1"/>
<name>A0A5N4A4W1_PHOPY</name>
<dbReference type="PANTHER" id="PTHR12935:SF0">
    <property type="entry name" value="GAMMA-GLUTAMYLCYCLOTRANSFERASE"/>
    <property type="match status" value="1"/>
</dbReference>
<evidence type="ECO:0000313" key="4">
    <source>
        <dbReference type="EMBL" id="KAB0792366.1"/>
    </source>
</evidence>
<evidence type="ECO:0000256" key="2">
    <source>
        <dbReference type="ARBA" id="ARBA00023239"/>
    </source>
</evidence>
<dbReference type="Pfam" id="PF13772">
    <property type="entry name" value="AIG2_2"/>
    <property type="match status" value="1"/>
</dbReference>
<protein>
    <recommendedName>
        <fullName evidence="1">gamma-glutamylcyclotransferase</fullName>
        <ecNumber evidence="1">4.3.2.9</ecNumber>
    </recommendedName>
</protein>
<evidence type="ECO:0000256" key="3">
    <source>
        <dbReference type="PIRSR" id="PIRSR617939-2"/>
    </source>
</evidence>
<dbReference type="Proteomes" id="UP000327044">
    <property type="component" value="Unassembled WGS sequence"/>
</dbReference>
<gene>
    <name evidence="4" type="ORF">PPYR_14325</name>
</gene>
<dbReference type="SUPFAM" id="SSF110857">
    <property type="entry name" value="Gamma-glutamyl cyclotransferase-like"/>
    <property type="match status" value="1"/>
</dbReference>
<feature type="binding site" evidence="3">
    <location>
        <begin position="9"/>
        <end position="14"/>
    </location>
    <ligand>
        <name>substrate</name>
    </ligand>
</feature>
<dbReference type="PANTHER" id="PTHR12935">
    <property type="entry name" value="GAMMA-GLUTAMYLCYCLOTRANSFERASE"/>
    <property type="match status" value="1"/>
</dbReference>
<dbReference type="EMBL" id="VVIM01000010">
    <property type="protein sequence ID" value="KAB0792366.1"/>
    <property type="molecule type" value="Genomic_DNA"/>
</dbReference>
<dbReference type="InterPro" id="IPR017939">
    <property type="entry name" value="G-Glutamylcylcotransferase"/>
</dbReference>